<protein>
    <submittedName>
        <fullName evidence="4">Tetratricopeptide repeat-containing protein</fullName>
    </submittedName>
</protein>
<feature type="repeat" description="TPR" evidence="3">
    <location>
        <begin position="211"/>
        <end position="244"/>
    </location>
</feature>
<dbReference type="PANTHER" id="PTHR44858:SF1">
    <property type="entry name" value="UDP-N-ACETYLGLUCOSAMINE--PEPTIDE N-ACETYLGLUCOSAMINYLTRANSFERASE SPINDLY-RELATED"/>
    <property type="match status" value="1"/>
</dbReference>
<dbReference type="InterPro" id="IPR050498">
    <property type="entry name" value="Ycf3"/>
</dbReference>
<dbReference type="Gene3D" id="1.25.40.10">
    <property type="entry name" value="Tetratricopeptide repeat domain"/>
    <property type="match status" value="2"/>
</dbReference>
<evidence type="ECO:0000256" key="1">
    <source>
        <dbReference type="ARBA" id="ARBA00022737"/>
    </source>
</evidence>
<gene>
    <name evidence="4" type="ORF">SAMN06296052_114151</name>
</gene>
<dbReference type="GO" id="GO:0046813">
    <property type="term" value="P:receptor-mediated virion attachment to host cell"/>
    <property type="evidence" value="ECO:0007669"/>
    <property type="project" value="TreeGrafter"/>
</dbReference>
<dbReference type="InterPro" id="IPR011990">
    <property type="entry name" value="TPR-like_helical_dom_sf"/>
</dbReference>
<dbReference type="PANTHER" id="PTHR44858">
    <property type="entry name" value="TETRATRICOPEPTIDE REPEAT PROTEIN 6"/>
    <property type="match status" value="1"/>
</dbReference>
<feature type="repeat" description="TPR" evidence="3">
    <location>
        <begin position="143"/>
        <end position="176"/>
    </location>
</feature>
<feature type="repeat" description="TPR" evidence="3">
    <location>
        <begin position="109"/>
        <end position="142"/>
    </location>
</feature>
<sequence>MKGAHLTSASATTIRLQSNNMKTFRKYVLATCCLALIGAGESNAQSVKKKAKTGAEVAAPVTQAQQPSERDRQISEALFLDGMKYFMLEDYQQALQLFQKAYAITPNNATINYKIGETYLQLQDTKSAMPFAQAAIALESKNAYYYLLLAQLQTGQKQYDQAAQTFNALLRNVPNSEEYLFNLADLYLSQSRFDDALKTYDRIEKQFGELEQIYVSRQQIYLRQKDVVRAIEEGEKLLRLNPNEIRYFLAQAELYNASKKTDEAIATLSRALKLEPNNPFAHLMLSDLNRQKGKLNESEKQVKIAFASPELDIDTKVRILVDFIRQLPNPDIEDVSLELVDLTIQTHPEEAKAYAVAGDLQTIVGKKELARNNYIKAVGLDDSHFKIWQQIVLLDAELGQADSMVVHSEQALELFPNQAVFWFYNGTGHLIEKNYDKAVKSLEFGKRLAAGEPQLAVQFNMQLGDGYNALKEYKKSDEAYEAVLAQDPKNEHVLNNYSYFLSLRNEKLERAKEMAARLVKLHPNNPNYLDTYAWVLYKMGKYTEARQYLEQAVAISDDATVVEHYGDVLFKLGKKEEAVSQWQKAKLKGEASAFIDQKIKDRKLYE</sequence>
<feature type="repeat" description="TPR" evidence="3">
    <location>
        <begin position="457"/>
        <end position="490"/>
    </location>
</feature>
<name>A0A239HSZ5_9BACT</name>
<dbReference type="Pfam" id="PF13181">
    <property type="entry name" value="TPR_8"/>
    <property type="match status" value="1"/>
</dbReference>
<dbReference type="GO" id="GO:0009279">
    <property type="term" value="C:cell outer membrane"/>
    <property type="evidence" value="ECO:0007669"/>
    <property type="project" value="TreeGrafter"/>
</dbReference>
<keyword evidence="5" id="KW-1185">Reference proteome</keyword>
<dbReference type="Pfam" id="PF14559">
    <property type="entry name" value="TPR_19"/>
    <property type="match status" value="2"/>
</dbReference>
<evidence type="ECO:0000256" key="3">
    <source>
        <dbReference type="PROSITE-ProRule" id="PRU00339"/>
    </source>
</evidence>
<dbReference type="InterPro" id="IPR019734">
    <property type="entry name" value="TPR_rpt"/>
</dbReference>
<reference evidence="5" key="1">
    <citation type="submission" date="2017-06" db="EMBL/GenBank/DDBJ databases">
        <authorList>
            <person name="Varghese N."/>
            <person name="Submissions S."/>
        </authorList>
    </citation>
    <scope>NUCLEOTIDE SEQUENCE [LARGE SCALE GENOMIC DNA]</scope>
    <source>
        <strain evidence="5">NKM1</strain>
    </source>
</reference>
<evidence type="ECO:0000313" key="4">
    <source>
        <dbReference type="EMBL" id="SNS84429.1"/>
    </source>
</evidence>
<organism evidence="4 5">
    <name type="scientific">Pontibacter ummariensis</name>
    <dbReference type="NCBI Taxonomy" id="1610492"/>
    <lineage>
        <taxon>Bacteria</taxon>
        <taxon>Pseudomonadati</taxon>
        <taxon>Bacteroidota</taxon>
        <taxon>Cytophagia</taxon>
        <taxon>Cytophagales</taxon>
        <taxon>Hymenobacteraceae</taxon>
        <taxon>Pontibacter</taxon>
    </lineage>
</organism>
<dbReference type="PROSITE" id="PS50005">
    <property type="entry name" value="TPR"/>
    <property type="match status" value="6"/>
</dbReference>
<dbReference type="Pfam" id="PF13428">
    <property type="entry name" value="TPR_14"/>
    <property type="match status" value="1"/>
</dbReference>
<dbReference type="EMBL" id="FZOQ01000014">
    <property type="protein sequence ID" value="SNS84429.1"/>
    <property type="molecule type" value="Genomic_DNA"/>
</dbReference>
<dbReference type="AlphaFoldDB" id="A0A239HSZ5"/>
<feature type="repeat" description="TPR" evidence="3">
    <location>
        <begin position="245"/>
        <end position="278"/>
    </location>
</feature>
<dbReference type="Proteomes" id="UP000198432">
    <property type="component" value="Unassembled WGS sequence"/>
</dbReference>
<evidence type="ECO:0000256" key="2">
    <source>
        <dbReference type="ARBA" id="ARBA00022803"/>
    </source>
</evidence>
<dbReference type="Pfam" id="PF12895">
    <property type="entry name" value="ANAPC3"/>
    <property type="match status" value="1"/>
</dbReference>
<dbReference type="PROSITE" id="PS50293">
    <property type="entry name" value="TPR_REGION"/>
    <property type="match status" value="1"/>
</dbReference>
<keyword evidence="1" id="KW-0677">Repeat</keyword>
<keyword evidence="2 3" id="KW-0802">TPR repeat</keyword>
<dbReference type="SMART" id="SM00028">
    <property type="entry name" value="TPR"/>
    <property type="match status" value="10"/>
</dbReference>
<proteinExistence type="predicted"/>
<accession>A0A239HSZ5</accession>
<feature type="repeat" description="TPR" evidence="3">
    <location>
        <begin position="75"/>
        <end position="108"/>
    </location>
</feature>
<dbReference type="SUPFAM" id="SSF48452">
    <property type="entry name" value="TPR-like"/>
    <property type="match status" value="2"/>
</dbReference>
<evidence type="ECO:0000313" key="5">
    <source>
        <dbReference type="Proteomes" id="UP000198432"/>
    </source>
</evidence>